<protein>
    <submittedName>
        <fullName evidence="2">Uncharacterized protein</fullName>
    </submittedName>
</protein>
<proteinExistence type="predicted"/>
<dbReference type="EMBL" id="DS268567">
    <property type="protein sequence ID" value="EFO90355.1"/>
    <property type="molecule type" value="Genomic_DNA"/>
</dbReference>
<dbReference type="AlphaFoldDB" id="E3N9Q9"/>
<dbReference type="GeneID" id="9806082"/>
<evidence type="ECO:0000313" key="2">
    <source>
        <dbReference type="EMBL" id="EFO90355.1"/>
    </source>
</evidence>
<evidence type="ECO:0000313" key="3">
    <source>
        <dbReference type="Proteomes" id="UP000008281"/>
    </source>
</evidence>
<name>E3N9Q9_CAERE</name>
<dbReference type="KEGG" id="crq:GCK72_015859"/>
<dbReference type="RefSeq" id="XP_003094839.2">
    <property type="nucleotide sequence ID" value="XM_003094791.2"/>
</dbReference>
<feature type="coiled-coil region" evidence="1">
    <location>
        <begin position="84"/>
        <end position="118"/>
    </location>
</feature>
<dbReference type="Proteomes" id="UP000008281">
    <property type="component" value="Unassembled WGS sequence"/>
</dbReference>
<dbReference type="InParanoid" id="E3N9Q9"/>
<gene>
    <name evidence="2" type="ORF">CRE_01278</name>
</gene>
<dbReference type="HOGENOM" id="CLU_842618_0_0_1"/>
<organism evidence="3">
    <name type="scientific">Caenorhabditis remanei</name>
    <name type="common">Caenorhabditis vulgaris</name>
    <dbReference type="NCBI Taxonomy" id="31234"/>
    <lineage>
        <taxon>Eukaryota</taxon>
        <taxon>Metazoa</taxon>
        <taxon>Ecdysozoa</taxon>
        <taxon>Nematoda</taxon>
        <taxon>Chromadorea</taxon>
        <taxon>Rhabditida</taxon>
        <taxon>Rhabditina</taxon>
        <taxon>Rhabditomorpha</taxon>
        <taxon>Rhabditoidea</taxon>
        <taxon>Rhabditidae</taxon>
        <taxon>Peloderinae</taxon>
        <taxon>Caenorhabditis</taxon>
    </lineage>
</organism>
<feature type="coiled-coil region" evidence="1">
    <location>
        <begin position="151"/>
        <end position="259"/>
    </location>
</feature>
<reference evidence="2" key="1">
    <citation type="submission" date="2007-07" db="EMBL/GenBank/DDBJ databases">
        <title>PCAP assembly of the Caenorhabditis remanei genome.</title>
        <authorList>
            <consortium name="The Caenorhabditis remanei Sequencing Consortium"/>
            <person name="Wilson R.K."/>
        </authorList>
    </citation>
    <scope>NUCLEOTIDE SEQUENCE [LARGE SCALE GENOMIC DNA]</scope>
    <source>
        <strain evidence="2">PB4641</strain>
    </source>
</reference>
<dbReference type="CTD" id="9806082"/>
<keyword evidence="1" id="KW-0175">Coiled coil</keyword>
<accession>E3N9Q9</accession>
<evidence type="ECO:0000256" key="1">
    <source>
        <dbReference type="SAM" id="Coils"/>
    </source>
</evidence>
<keyword evidence="3" id="KW-1185">Reference proteome</keyword>
<sequence length="330" mass="38514">MTSDAEAYKHLALDLMEKLANTQAVICVMAEKHLAAADHEIVNKFMDIHDKWGIVEKLANIHLADPDQQRSLIESLVPQFEETKEETLEKLRELLKAHGEAEEKVEKLNKLLEEKKGTIQLLGEASAKLGEKHQGALEHMQMKVDVKQSAIKCVERVVKRMEEQLKGEKQEKQEITHQLSDVLICLSQRDQEILELKKQNEEIKTLREDVENLKKEMQNQKLKFESDTDYLLNLSNHEAKYLENQVKNLEAEVRKLRESSAVKKDYDFCDNIDEPVERSEQIKEMSFQELRKKVMDEIEAEMKHKNIVEWANNWKGAVMRIKKLEDVMLF</sequence>